<sequence length="259" mass="29993">MSANKRKYAEALDTIQDHDSWNYRLPKLARMSQVKLEDIDGVIQFDGQRNPSSRSATSNKIFFTYKTAANEWLPKVGIAESAAEAAVGLQLVMSKNVFDVEFQPLTIKYNNHHGHPKLHTFDLRVTFNNGYRRLLFVRYRQSLERPSTIRQIQQIIDATSGQEADDIMIVNADQYSRQRRDNIFRMHHFVFHPDAEADEELMSAGRRLTSLYFMKDLFPHVSVSAPRAFAACNRLVAKKFFRANLDNVLWENSHLELVE</sequence>
<protein>
    <submittedName>
        <fullName evidence="1">Uncharacterized protein</fullName>
    </submittedName>
</protein>
<accession>A0A2V2L7A6</accession>
<gene>
    <name evidence="1" type="ORF">DKT77_19315</name>
</gene>
<dbReference type="OrthoDB" id="7724038at2"/>
<comment type="caution">
    <text evidence="1">The sequence shown here is derived from an EMBL/GenBank/DDBJ whole genome shotgun (WGS) entry which is preliminary data.</text>
</comment>
<dbReference type="EMBL" id="QGKU01000065">
    <property type="protein sequence ID" value="PWR00995.1"/>
    <property type="molecule type" value="Genomic_DNA"/>
</dbReference>
<dbReference type="AlphaFoldDB" id="A0A2V2L7A6"/>
<keyword evidence="2" id="KW-1185">Reference proteome</keyword>
<organism evidence="1 2">
    <name type="scientific">Meridianimarinicoccus roseus</name>
    <dbReference type="NCBI Taxonomy" id="2072018"/>
    <lineage>
        <taxon>Bacteria</taxon>
        <taxon>Pseudomonadati</taxon>
        <taxon>Pseudomonadota</taxon>
        <taxon>Alphaproteobacteria</taxon>
        <taxon>Rhodobacterales</taxon>
        <taxon>Paracoccaceae</taxon>
        <taxon>Meridianimarinicoccus</taxon>
    </lineage>
</organism>
<dbReference type="RefSeq" id="WP_109813285.1">
    <property type="nucleotide sequence ID" value="NZ_QGKU01000065.1"/>
</dbReference>
<proteinExistence type="predicted"/>
<name>A0A2V2L7A6_9RHOB</name>
<evidence type="ECO:0000313" key="1">
    <source>
        <dbReference type="EMBL" id="PWR00995.1"/>
    </source>
</evidence>
<dbReference type="Proteomes" id="UP000245680">
    <property type="component" value="Unassembled WGS sequence"/>
</dbReference>
<reference evidence="1 2" key="1">
    <citation type="submission" date="2018-05" db="EMBL/GenBank/DDBJ databases">
        <title>Rhodobacteraceae gen. nov., sp. nov. isolated from sea water.</title>
        <authorList>
            <person name="Ren Y."/>
        </authorList>
    </citation>
    <scope>NUCLEOTIDE SEQUENCE [LARGE SCALE GENOMIC DNA]</scope>
    <source>
        <strain evidence="1 2">TG-679</strain>
    </source>
</reference>
<evidence type="ECO:0000313" key="2">
    <source>
        <dbReference type="Proteomes" id="UP000245680"/>
    </source>
</evidence>